<evidence type="ECO:0000256" key="1">
    <source>
        <dbReference type="SAM" id="Coils"/>
    </source>
</evidence>
<feature type="region of interest" description="Disordered" evidence="2">
    <location>
        <begin position="178"/>
        <end position="205"/>
    </location>
</feature>
<dbReference type="InterPro" id="IPR018200">
    <property type="entry name" value="USP_CS"/>
</dbReference>
<accession>A0ABQ8Y7J0</accession>
<feature type="compositionally biased region" description="Basic residues" evidence="2">
    <location>
        <begin position="545"/>
        <end position="554"/>
    </location>
</feature>
<evidence type="ECO:0000256" key="2">
    <source>
        <dbReference type="SAM" id="MobiDB-lite"/>
    </source>
</evidence>
<evidence type="ECO:0000313" key="4">
    <source>
        <dbReference type="EMBL" id="KAJ6240137.1"/>
    </source>
</evidence>
<dbReference type="EMBL" id="JAOAOG010000213">
    <property type="protein sequence ID" value="KAJ6240137.1"/>
    <property type="molecule type" value="Genomic_DNA"/>
</dbReference>
<sequence>MDLHQQLTELDYPEETVQKILKLKPKTLTKALEYAQDLHEQKSSNSNTWDKFFHKRGTNQNRNKTVNGNENGNENGNDIPALNHGFVDNELEMALQESLKDLINQNNPYFSKRLTGSPVGLINLGNTCFANSLLQTYFNIPYFRRSILSFPLTDWNFNKRQLKFYSIFNIHKKNSKTKTINDNRNHKNTKFNTRTGNESDLGTSTHQNKYSNKNFIIHKNKDDLERLSKEKFDPLIEKLQQLFSEMLLSSKKFVSPQGVWNELTNKNFQFGGQEDPTEFNNLFLSKIDDSFQNLQAVLKRNGITLKDNPSISSLFEGELTFTNRIELEGTDNQDNTPTNNTNSQKQYKILNEKKEKIKQIILPIGKVKKDNLVSSLKRFCKTTIEYITDEKKTIEAEQIITFSKIPKVLIFQLQRVMFDIKTKTMVKDDTIFTFPQEIYLSRFFKKNNSNYLDSKNKIQKKITKLESELKNLNNFNNHGISLTLMMESTINYFCNGNIGYDYNNNHNHNHNDNHSNNHNHNHNHNNNTNTNTNTTTTNTNNKNNNHNHNKNGKLKKMEKNNNELLKKLLKNKIKIIENKKIELEKKINKQNKILKMIKKKNKKEKMKKKYQLFSLIVHSGNANTGHYFNFIYDITRNIWWKFNDQEVLSQSTKEVLDISSGESKGTSAYCLIYIKSTLLDEMKISNLSDLELIPTDLVNLIKEKNLKFEKELDEYDQKKNDHIETKEKLKKFKILFEKHFKKIKKSIKKTININDNNMVNMVGNKNSDNGGYMTNKINQFKDPSLLGIIYFSIQQNEIQLAKCFLFEKFLKNEIFVHDFQNLTFLKQAKNMIGISQISPFQLDSFKLKYDVYQRSKQKFIIALQTILFQNKFKGLKQLIQIFIELLKRNNDFILLNRIKIIILYFSYNQYKVFSKKIQNNKYQSIQKILSNIQFIISFLIYLSNIERGNQKFNELYDNNNNNNNNNSYNGINDGDYNILKILKKIIKSWKYLSKFNNNENFEMQFNYIYQILTKQITIENEILQMKYVIIPYKNVDNLFDNYFKTLYKFYHTYPKCLINLNTNQY</sequence>
<feature type="region of interest" description="Disordered" evidence="2">
    <location>
        <begin position="507"/>
        <end position="556"/>
    </location>
</feature>
<dbReference type="Pfam" id="PF00443">
    <property type="entry name" value="UCH"/>
    <property type="match status" value="1"/>
</dbReference>
<dbReference type="Proteomes" id="UP001150062">
    <property type="component" value="Unassembled WGS sequence"/>
</dbReference>
<dbReference type="PROSITE" id="PS50235">
    <property type="entry name" value="USP_3"/>
    <property type="match status" value="1"/>
</dbReference>
<dbReference type="GO" id="GO:0016787">
    <property type="term" value="F:hydrolase activity"/>
    <property type="evidence" value="ECO:0007669"/>
    <property type="project" value="UniProtKB-KW"/>
</dbReference>
<feature type="compositionally biased region" description="Low complexity" evidence="2">
    <location>
        <begin position="67"/>
        <end position="77"/>
    </location>
</feature>
<dbReference type="InterPro" id="IPR050164">
    <property type="entry name" value="Peptidase_C19"/>
</dbReference>
<dbReference type="PANTHER" id="PTHR24006:SF644">
    <property type="entry name" value="UBIQUITIN CARBOXYL-TERMINAL HYDROLASE 7"/>
    <property type="match status" value="1"/>
</dbReference>
<feature type="domain" description="USP" evidence="3">
    <location>
        <begin position="119"/>
        <end position="676"/>
    </location>
</feature>
<keyword evidence="4" id="KW-0378">Hydrolase</keyword>
<feature type="region of interest" description="Disordered" evidence="2">
    <location>
        <begin position="46"/>
        <end position="79"/>
    </location>
</feature>
<dbReference type="PANTHER" id="PTHR24006">
    <property type="entry name" value="UBIQUITIN CARBOXYL-TERMINAL HYDROLASE"/>
    <property type="match status" value="1"/>
</dbReference>
<feature type="coiled-coil region" evidence="1">
    <location>
        <begin position="448"/>
        <end position="475"/>
    </location>
</feature>
<dbReference type="Gene3D" id="3.90.70.10">
    <property type="entry name" value="Cysteine proteinases"/>
    <property type="match status" value="1"/>
</dbReference>
<feature type="compositionally biased region" description="Polar residues" evidence="2">
    <location>
        <begin position="190"/>
        <end position="205"/>
    </location>
</feature>
<proteinExistence type="predicted"/>
<evidence type="ECO:0000259" key="3">
    <source>
        <dbReference type="PROSITE" id="PS50235"/>
    </source>
</evidence>
<dbReference type="InterPro" id="IPR038765">
    <property type="entry name" value="Papain-like_cys_pep_sf"/>
</dbReference>
<dbReference type="InterPro" id="IPR028889">
    <property type="entry name" value="USP"/>
</dbReference>
<dbReference type="InterPro" id="IPR001394">
    <property type="entry name" value="Peptidase_C19_UCH"/>
</dbReference>
<dbReference type="PROSITE" id="PS00973">
    <property type="entry name" value="USP_2"/>
    <property type="match status" value="1"/>
</dbReference>
<dbReference type="SUPFAM" id="SSF54001">
    <property type="entry name" value="Cysteine proteinases"/>
    <property type="match status" value="1"/>
</dbReference>
<feature type="compositionally biased region" description="Low complexity" evidence="2">
    <location>
        <begin position="524"/>
        <end position="544"/>
    </location>
</feature>
<keyword evidence="1" id="KW-0175">Coiled coil</keyword>
<name>A0ABQ8Y7J0_9EUKA</name>
<reference evidence="4" key="1">
    <citation type="submission" date="2022-08" db="EMBL/GenBank/DDBJ databases">
        <title>Novel sulfate-reducing endosymbionts in the free-living metamonad Anaeramoeba.</title>
        <authorList>
            <person name="Jerlstrom-Hultqvist J."/>
            <person name="Cepicka I."/>
            <person name="Gallot-Lavallee L."/>
            <person name="Salas-Leiva D."/>
            <person name="Curtis B.A."/>
            <person name="Zahonova K."/>
            <person name="Pipaliya S."/>
            <person name="Dacks J."/>
            <person name="Roger A.J."/>
        </authorList>
    </citation>
    <scope>NUCLEOTIDE SEQUENCE</scope>
    <source>
        <strain evidence="4">Schooner1</strain>
    </source>
</reference>
<gene>
    <name evidence="4" type="ORF">M0813_24477</name>
</gene>
<protein>
    <submittedName>
        <fullName evidence="4">Ubiquitin carboxyl-terminal hydrolase 25</fullName>
    </submittedName>
</protein>
<organism evidence="4 5">
    <name type="scientific">Anaeramoeba flamelloides</name>
    <dbReference type="NCBI Taxonomy" id="1746091"/>
    <lineage>
        <taxon>Eukaryota</taxon>
        <taxon>Metamonada</taxon>
        <taxon>Anaeramoebidae</taxon>
        <taxon>Anaeramoeba</taxon>
    </lineage>
</organism>
<dbReference type="PROSITE" id="PS00972">
    <property type="entry name" value="USP_1"/>
    <property type="match status" value="1"/>
</dbReference>
<keyword evidence="5" id="KW-1185">Reference proteome</keyword>
<comment type="caution">
    <text evidence="4">The sequence shown here is derived from an EMBL/GenBank/DDBJ whole genome shotgun (WGS) entry which is preliminary data.</text>
</comment>
<evidence type="ECO:0000313" key="5">
    <source>
        <dbReference type="Proteomes" id="UP001150062"/>
    </source>
</evidence>